<dbReference type="SUPFAM" id="SSF52980">
    <property type="entry name" value="Restriction endonuclease-like"/>
    <property type="match status" value="1"/>
</dbReference>
<evidence type="ECO:0000259" key="1">
    <source>
        <dbReference type="Pfam" id="PF04471"/>
    </source>
</evidence>
<dbReference type="InterPro" id="IPR007560">
    <property type="entry name" value="Restrct_endonuc_IV_Mrr"/>
</dbReference>
<feature type="domain" description="Restriction endonuclease type IV Mrr" evidence="1">
    <location>
        <begin position="146"/>
        <end position="262"/>
    </location>
</feature>
<dbReference type="InterPro" id="IPR052906">
    <property type="entry name" value="Type_IV_Methyl-Rstrct_Enzyme"/>
</dbReference>
<dbReference type="GO" id="GO:0009307">
    <property type="term" value="P:DNA restriction-modification system"/>
    <property type="evidence" value="ECO:0007669"/>
    <property type="project" value="InterPro"/>
</dbReference>
<dbReference type="REBASE" id="35249">
    <property type="entry name" value="DspN47MrrP"/>
</dbReference>
<feature type="domain" description="Restriction system protein Mrr-like N-terminal" evidence="2">
    <location>
        <begin position="11"/>
        <end position="94"/>
    </location>
</feature>
<gene>
    <name evidence="3" type="ORF">N47_G34120</name>
</gene>
<evidence type="ECO:0000259" key="2">
    <source>
        <dbReference type="Pfam" id="PF14338"/>
    </source>
</evidence>
<dbReference type="PANTHER" id="PTHR30015">
    <property type="entry name" value="MRR RESTRICTION SYSTEM PROTEIN"/>
    <property type="match status" value="1"/>
</dbReference>
<dbReference type="InterPro" id="IPR011335">
    <property type="entry name" value="Restrct_endonuc-II-like"/>
</dbReference>
<dbReference type="Pfam" id="PF14338">
    <property type="entry name" value="Mrr_N"/>
    <property type="match status" value="1"/>
</dbReference>
<dbReference type="GO" id="GO:0003677">
    <property type="term" value="F:DNA binding"/>
    <property type="evidence" value="ECO:0007669"/>
    <property type="project" value="InterPro"/>
</dbReference>
<proteinExistence type="predicted"/>
<organism evidence="3">
    <name type="scientific">uncultured Desulfobacterium sp</name>
    <dbReference type="NCBI Taxonomy" id="201089"/>
    <lineage>
        <taxon>Bacteria</taxon>
        <taxon>Pseudomonadati</taxon>
        <taxon>Thermodesulfobacteriota</taxon>
        <taxon>Desulfobacteria</taxon>
        <taxon>Desulfobacterales</taxon>
        <taxon>Desulfobacteriaceae</taxon>
        <taxon>Desulfobacterium</taxon>
        <taxon>environmental samples</taxon>
    </lineage>
</organism>
<sequence length="288" mass="32337">MGRRKKGFQEFTRFCAPIITVLQSLGGSGTTSEVIDRSIEILRIPESEQEVELKSGGSRVRNQAAWARLYLVKGGLLSSSKRGVWSLTEKGQKIDPDNFDFEQLFKKIQRDHSAAKKGEAENTPVDEDEVTIDEHEDYRSQLLNFIKNLTPAGFERLCQRLLRESGFQRVTVTGKSGDGGIDGIGILQVNPFVSFNVLFQCKRYQGSVTPSNVRDFRGAMMGRADKGIIITTGTFTVEAIKEARRDGVPPIELVAGDDLIRLFEELELGLIPRTTYDINESFFQEYME</sequence>
<dbReference type="AlphaFoldDB" id="E1YBZ4"/>
<dbReference type="Pfam" id="PF04471">
    <property type="entry name" value="Mrr_cat"/>
    <property type="match status" value="1"/>
</dbReference>
<dbReference type="Gene3D" id="3.40.1350.10">
    <property type="match status" value="1"/>
</dbReference>
<evidence type="ECO:0000313" key="3">
    <source>
        <dbReference type="EMBL" id="CBX28088.1"/>
    </source>
</evidence>
<dbReference type="PANTHER" id="PTHR30015:SF7">
    <property type="entry name" value="TYPE IV METHYL-DIRECTED RESTRICTION ENZYME ECOKMRR"/>
    <property type="match status" value="1"/>
</dbReference>
<reference evidence="3" key="1">
    <citation type="journal article" date="2011" name="Environ. Microbiol.">
        <title>Genomic insights into the metabolic potential of the polycyclic aromatic hydrocarbon degrading sulfate-reducing Deltaproteobacterium N47.</title>
        <authorList>
            <person name="Bergmann F."/>
            <person name="Selesi D."/>
            <person name="Weinmaier T."/>
            <person name="Tischler P."/>
            <person name="Rattei T."/>
            <person name="Meckenstock R.U."/>
        </authorList>
    </citation>
    <scope>NUCLEOTIDE SEQUENCE</scope>
</reference>
<dbReference type="InterPro" id="IPR025745">
    <property type="entry name" value="Mrr-like_N_dom"/>
</dbReference>
<accession>E1YBZ4</accession>
<name>E1YBZ4_9BACT</name>
<protein>
    <recommendedName>
        <fullName evidence="4">Restriction endonuclease</fullName>
    </recommendedName>
</protein>
<dbReference type="GO" id="GO:0015666">
    <property type="term" value="F:restriction endodeoxyribonuclease activity"/>
    <property type="evidence" value="ECO:0007669"/>
    <property type="project" value="TreeGrafter"/>
</dbReference>
<dbReference type="InterPro" id="IPR011856">
    <property type="entry name" value="tRNA_endonuc-like_dom_sf"/>
</dbReference>
<dbReference type="EMBL" id="FR695868">
    <property type="protein sequence ID" value="CBX28088.1"/>
    <property type="molecule type" value="Genomic_DNA"/>
</dbReference>
<evidence type="ECO:0008006" key="4">
    <source>
        <dbReference type="Google" id="ProtNLM"/>
    </source>
</evidence>